<dbReference type="InterPro" id="IPR042267">
    <property type="entry name" value="VTC_sf"/>
</dbReference>
<reference evidence="2 3" key="1">
    <citation type="journal article" date="2016" name="Nat. Commun.">
        <title>Thousands of microbial genomes shed light on interconnected biogeochemical processes in an aquifer system.</title>
        <authorList>
            <person name="Anantharaman K."/>
            <person name="Brown C.T."/>
            <person name="Hug L.A."/>
            <person name="Sharon I."/>
            <person name="Castelle C.J."/>
            <person name="Probst A.J."/>
            <person name="Thomas B.C."/>
            <person name="Singh A."/>
            <person name="Wilkins M.J."/>
            <person name="Karaoz U."/>
            <person name="Brodie E.L."/>
            <person name="Williams K.H."/>
            <person name="Hubbard S.S."/>
            <person name="Banfield J.F."/>
        </authorList>
    </citation>
    <scope>NUCLEOTIDE SEQUENCE [LARGE SCALE GENOMIC DNA]</scope>
</reference>
<sequence length="272" mass="32291">MSVLSGLINEMTNNQIKLKLHFQRFEFKYQVPLRLAAGIIPEFLKYMEWDPFAKNLPDKSYAVQSLYYDSAGLGCYYQKISGEKNRKKIRIRFYNDDLKSETPVFLEIKRKFDAVVVKDRLPLNYKQCDDLLRNNKTIDLPADENRQATINEFLWLKNYNGMMPQNLVIYKRKPLISKIDPNFRVTVDYDLKTCLAEWLDSKRELKPVCPEVAVIEIKFNNILPFWFHQIIRRYNLEQKPFSKYCHSLEVCRPEIAHKNLAEIYQPQLAGDY</sequence>
<protein>
    <recommendedName>
        <fullName evidence="1">VTC domain-containing protein</fullName>
    </recommendedName>
</protein>
<evidence type="ECO:0000259" key="1">
    <source>
        <dbReference type="Pfam" id="PF09359"/>
    </source>
</evidence>
<dbReference type="Proteomes" id="UP000178501">
    <property type="component" value="Unassembled WGS sequence"/>
</dbReference>
<dbReference type="AlphaFoldDB" id="A0A1G1YES7"/>
<dbReference type="Pfam" id="PF09359">
    <property type="entry name" value="VTC"/>
    <property type="match status" value="1"/>
</dbReference>
<comment type="caution">
    <text evidence="2">The sequence shown here is derived from an EMBL/GenBank/DDBJ whole genome shotgun (WGS) entry which is preliminary data.</text>
</comment>
<evidence type="ECO:0000313" key="2">
    <source>
        <dbReference type="EMBL" id="OGY50240.1"/>
    </source>
</evidence>
<proteinExistence type="predicted"/>
<accession>A0A1G1YES7</accession>
<feature type="domain" description="VTC" evidence="1">
    <location>
        <begin position="23"/>
        <end position="250"/>
    </location>
</feature>
<name>A0A1G1YES7_9BACT</name>
<evidence type="ECO:0000313" key="3">
    <source>
        <dbReference type="Proteomes" id="UP000178501"/>
    </source>
</evidence>
<organism evidence="2 3">
    <name type="scientific">Candidatus Buchananbacteria bacterium RIFCSPHIGHO2_02_FULL_45_11b</name>
    <dbReference type="NCBI Taxonomy" id="1797541"/>
    <lineage>
        <taxon>Bacteria</taxon>
        <taxon>Candidatus Buchananiibacteriota</taxon>
    </lineage>
</organism>
<dbReference type="InterPro" id="IPR018966">
    <property type="entry name" value="VTC_domain"/>
</dbReference>
<gene>
    <name evidence="2" type="ORF">A3J65_04385</name>
</gene>
<dbReference type="GO" id="GO:0006799">
    <property type="term" value="P:polyphosphate biosynthetic process"/>
    <property type="evidence" value="ECO:0007669"/>
    <property type="project" value="UniProtKB-ARBA"/>
</dbReference>
<dbReference type="EMBL" id="MHIK01000064">
    <property type="protein sequence ID" value="OGY50240.1"/>
    <property type="molecule type" value="Genomic_DNA"/>
</dbReference>
<dbReference type="Gene3D" id="3.20.100.30">
    <property type="entry name" value="VTC, catalytic tunnel domain"/>
    <property type="match status" value="1"/>
</dbReference>
<dbReference type="CDD" id="cd07750">
    <property type="entry name" value="PolyPPase_VTC_like"/>
    <property type="match status" value="1"/>
</dbReference>